<name>A0A0B0PA37_GOSAR</name>
<proteinExistence type="predicted"/>
<evidence type="ECO:0000313" key="2">
    <source>
        <dbReference type="Proteomes" id="UP000032142"/>
    </source>
</evidence>
<keyword evidence="2" id="KW-1185">Reference proteome</keyword>
<dbReference type="Proteomes" id="UP000032142">
    <property type="component" value="Unassembled WGS sequence"/>
</dbReference>
<accession>A0A0B0PA37</accession>
<gene>
    <name evidence="1" type="ORF">F383_29516</name>
</gene>
<protein>
    <submittedName>
        <fullName evidence="1">Uncharacterized protein</fullName>
    </submittedName>
</protein>
<reference evidence="2" key="1">
    <citation type="submission" date="2014-09" db="EMBL/GenBank/DDBJ databases">
        <authorList>
            <person name="Mudge J."/>
            <person name="Ramaraj T."/>
            <person name="Lindquist I.E."/>
            <person name="Bharti A.K."/>
            <person name="Sundararajan A."/>
            <person name="Cameron C.T."/>
            <person name="Woodward J.E."/>
            <person name="May G.D."/>
            <person name="Brubaker C."/>
            <person name="Broadhvest J."/>
            <person name="Wilkins T.A."/>
        </authorList>
    </citation>
    <scope>NUCLEOTIDE SEQUENCE</scope>
    <source>
        <strain evidence="2">cv. AKA8401</strain>
    </source>
</reference>
<organism evidence="1 2">
    <name type="scientific">Gossypium arboreum</name>
    <name type="common">Tree cotton</name>
    <name type="synonym">Gossypium nanking</name>
    <dbReference type="NCBI Taxonomy" id="29729"/>
    <lineage>
        <taxon>Eukaryota</taxon>
        <taxon>Viridiplantae</taxon>
        <taxon>Streptophyta</taxon>
        <taxon>Embryophyta</taxon>
        <taxon>Tracheophyta</taxon>
        <taxon>Spermatophyta</taxon>
        <taxon>Magnoliopsida</taxon>
        <taxon>eudicotyledons</taxon>
        <taxon>Gunneridae</taxon>
        <taxon>Pentapetalae</taxon>
        <taxon>rosids</taxon>
        <taxon>malvids</taxon>
        <taxon>Malvales</taxon>
        <taxon>Malvaceae</taxon>
        <taxon>Malvoideae</taxon>
        <taxon>Gossypium</taxon>
    </lineage>
</organism>
<dbReference type="AlphaFoldDB" id="A0A0B0PA37"/>
<evidence type="ECO:0000313" key="1">
    <source>
        <dbReference type="EMBL" id="KHG23603.1"/>
    </source>
</evidence>
<dbReference type="EMBL" id="KN425640">
    <property type="protein sequence ID" value="KHG23603.1"/>
    <property type="molecule type" value="Genomic_DNA"/>
</dbReference>
<sequence>MSSSYTILSRHYHFISKFSCHVNSYMSIESLNSDRCSSSTLEVYDFIIYPFLIQGHPLGH</sequence>